<accession>A0A1H1LBN8</accession>
<feature type="region of interest" description="Disordered" evidence="1">
    <location>
        <begin position="137"/>
        <end position="170"/>
    </location>
</feature>
<sequence length="170" mass="17970">MESSVRKSPRRWVVLALAGYALAVVIVLLLPVGYGRIVEAIGDALRSLLGGAAFGDGWVEASANVLLFVPLGGLVTLLLRRRWQGIALALALSAAAELAQIVIPARQPSLRDLAANVLGAAIGAGLAWCLVVRRERSAAAEPPSAHPLDRARERIPRRDEPRPAGEDAAH</sequence>
<keyword evidence="2" id="KW-1133">Transmembrane helix</keyword>
<feature type="transmembrane region" description="Helical" evidence="2">
    <location>
        <begin position="113"/>
        <end position="132"/>
    </location>
</feature>
<reference evidence="5" key="1">
    <citation type="submission" date="2016-10" db="EMBL/GenBank/DDBJ databases">
        <authorList>
            <person name="Varghese N."/>
            <person name="Submissions S."/>
        </authorList>
    </citation>
    <scope>NUCLEOTIDE SEQUENCE [LARGE SCALE GENOMIC DNA]</scope>
    <source>
        <strain evidence="5">DSM 22965</strain>
    </source>
</reference>
<dbReference type="RefSeq" id="WP_157674118.1">
    <property type="nucleotide sequence ID" value="NZ_LT629734.1"/>
</dbReference>
<dbReference type="AlphaFoldDB" id="A0A1H1LBN8"/>
<dbReference type="STRING" id="684552.SAMN04489719_0515"/>
<keyword evidence="5" id="KW-1185">Reference proteome</keyword>
<feature type="transmembrane region" description="Helical" evidence="2">
    <location>
        <begin position="12"/>
        <end position="37"/>
    </location>
</feature>
<organism evidence="4 5">
    <name type="scientific">Agrococcus carbonis</name>
    <dbReference type="NCBI Taxonomy" id="684552"/>
    <lineage>
        <taxon>Bacteria</taxon>
        <taxon>Bacillati</taxon>
        <taxon>Actinomycetota</taxon>
        <taxon>Actinomycetes</taxon>
        <taxon>Micrococcales</taxon>
        <taxon>Microbacteriaceae</taxon>
        <taxon>Agrococcus</taxon>
    </lineage>
</organism>
<dbReference type="Pfam" id="PF04892">
    <property type="entry name" value="VanZ"/>
    <property type="match status" value="1"/>
</dbReference>
<protein>
    <submittedName>
        <fullName evidence="4">VanZ like family protein</fullName>
    </submittedName>
</protein>
<keyword evidence="2" id="KW-0812">Transmembrane</keyword>
<gene>
    <name evidence="4" type="ORF">SAMN04489719_0515</name>
</gene>
<feature type="transmembrane region" description="Helical" evidence="2">
    <location>
        <begin position="86"/>
        <end position="107"/>
    </location>
</feature>
<evidence type="ECO:0000259" key="3">
    <source>
        <dbReference type="Pfam" id="PF04892"/>
    </source>
</evidence>
<evidence type="ECO:0000313" key="4">
    <source>
        <dbReference type="EMBL" id="SDR71837.1"/>
    </source>
</evidence>
<name>A0A1H1LBN8_9MICO</name>
<evidence type="ECO:0000256" key="2">
    <source>
        <dbReference type="SAM" id="Phobius"/>
    </source>
</evidence>
<dbReference type="EMBL" id="LT629734">
    <property type="protein sequence ID" value="SDR71837.1"/>
    <property type="molecule type" value="Genomic_DNA"/>
</dbReference>
<feature type="domain" description="VanZ-like" evidence="3">
    <location>
        <begin position="59"/>
        <end position="129"/>
    </location>
</feature>
<dbReference type="Proteomes" id="UP000199649">
    <property type="component" value="Chromosome I"/>
</dbReference>
<dbReference type="InterPro" id="IPR006976">
    <property type="entry name" value="VanZ-like"/>
</dbReference>
<dbReference type="OrthoDB" id="3787741at2"/>
<evidence type="ECO:0000256" key="1">
    <source>
        <dbReference type="SAM" id="MobiDB-lite"/>
    </source>
</evidence>
<feature type="transmembrane region" description="Helical" evidence="2">
    <location>
        <begin position="57"/>
        <end position="79"/>
    </location>
</feature>
<keyword evidence="2" id="KW-0472">Membrane</keyword>
<proteinExistence type="predicted"/>
<feature type="compositionally biased region" description="Basic and acidic residues" evidence="1">
    <location>
        <begin position="147"/>
        <end position="170"/>
    </location>
</feature>
<evidence type="ECO:0000313" key="5">
    <source>
        <dbReference type="Proteomes" id="UP000199649"/>
    </source>
</evidence>